<feature type="domain" description="HTH cro/C1-type" evidence="2">
    <location>
        <begin position="16"/>
        <end position="70"/>
    </location>
</feature>
<dbReference type="InterPro" id="IPR001387">
    <property type="entry name" value="Cro/C1-type_HTH"/>
</dbReference>
<gene>
    <name evidence="3" type="ORF">J5Y09_18295</name>
</gene>
<proteinExistence type="predicted"/>
<dbReference type="PANTHER" id="PTHR46558:SF4">
    <property type="entry name" value="DNA-BIDING PHAGE PROTEIN"/>
    <property type="match status" value="1"/>
</dbReference>
<dbReference type="SMART" id="SM00530">
    <property type="entry name" value="HTH_XRE"/>
    <property type="match status" value="1"/>
</dbReference>
<keyword evidence="1" id="KW-0238">DNA-binding</keyword>
<evidence type="ECO:0000256" key="1">
    <source>
        <dbReference type="ARBA" id="ARBA00023125"/>
    </source>
</evidence>
<dbReference type="Pfam" id="PF01381">
    <property type="entry name" value="HTH_3"/>
    <property type="match status" value="1"/>
</dbReference>
<accession>A0ABS4AYJ4</accession>
<sequence length="133" mass="15166">MPRQRLRDLSTIGGKIAQAREDSGLSQDKLARHLGLSRSAIAQWENNLCAPSFENAKSLSRLLDIDIKDILDFADFAADEKEKTILHLFRSMHPNDQKFLLIITSHLCSDKTKRALQKRQRLIIPSISWPTET</sequence>
<dbReference type="CDD" id="cd00093">
    <property type="entry name" value="HTH_XRE"/>
    <property type="match status" value="1"/>
</dbReference>
<reference evidence="3 4" key="1">
    <citation type="submission" date="2021-03" db="EMBL/GenBank/DDBJ databases">
        <authorList>
            <person name="So Y."/>
        </authorList>
    </citation>
    <scope>NUCLEOTIDE SEQUENCE [LARGE SCALE GENOMIC DNA]</scope>
    <source>
        <strain evidence="3 4">PWR1</strain>
    </source>
</reference>
<dbReference type="InterPro" id="IPR010982">
    <property type="entry name" value="Lambda_DNA-bd_dom_sf"/>
</dbReference>
<comment type="caution">
    <text evidence="3">The sequence shown here is derived from an EMBL/GenBank/DDBJ whole genome shotgun (WGS) entry which is preliminary data.</text>
</comment>
<keyword evidence="4" id="KW-1185">Reference proteome</keyword>
<evidence type="ECO:0000259" key="2">
    <source>
        <dbReference type="PROSITE" id="PS50943"/>
    </source>
</evidence>
<evidence type="ECO:0000313" key="4">
    <source>
        <dbReference type="Proteomes" id="UP000680815"/>
    </source>
</evidence>
<dbReference type="Proteomes" id="UP000680815">
    <property type="component" value="Unassembled WGS sequence"/>
</dbReference>
<dbReference type="SUPFAM" id="SSF47413">
    <property type="entry name" value="lambda repressor-like DNA-binding domains"/>
    <property type="match status" value="1"/>
</dbReference>
<protein>
    <submittedName>
        <fullName evidence="3">Helix-turn-helix domain-containing protein</fullName>
    </submittedName>
</protein>
<name>A0ABS4AYJ4_9PROT</name>
<evidence type="ECO:0000313" key="3">
    <source>
        <dbReference type="EMBL" id="MBP0465883.1"/>
    </source>
</evidence>
<dbReference type="PANTHER" id="PTHR46558">
    <property type="entry name" value="TRACRIPTIONAL REGULATORY PROTEIN-RELATED-RELATED"/>
    <property type="match status" value="1"/>
</dbReference>
<dbReference type="RefSeq" id="WP_209353268.1">
    <property type="nucleotide sequence ID" value="NZ_JAGIYZ010000019.1"/>
</dbReference>
<dbReference type="EMBL" id="JAGIYZ010000019">
    <property type="protein sequence ID" value="MBP0465883.1"/>
    <property type="molecule type" value="Genomic_DNA"/>
</dbReference>
<dbReference type="Gene3D" id="1.10.260.40">
    <property type="entry name" value="lambda repressor-like DNA-binding domains"/>
    <property type="match status" value="1"/>
</dbReference>
<organism evidence="3 4">
    <name type="scientific">Roseomonas nitratireducens</name>
    <dbReference type="NCBI Taxonomy" id="2820810"/>
    <lineage>
        <taxon>Bacteria</taxon>
        <taxon>Pseudomonadati</taxon>
        <taxon>Pseudomonadota</taxon>
        <taxon>Alphaproteobacteria</taxon>
        <taxon>Acetobacterales</taxon>
        <taxon>Roseomonadaceae</taxon>
        <taxon>Roseomonas</taxon>
    </lineage>
</organism>
<dbReference type="PROSITE" id="PS50943">
    <property type="entry name" value="HTH_CROC1"/>
    <property type="match status" value="1"/>
</dbReference>